<dbReference type="SUPFAM" id="SSF52047">
    <property type="entry name" value="RNI-like"/>
    <property type="match status" value="1"/>
</dbReference>
<dbReference type="EMBL" id="SWFT01000120">
    <property type="protein sequence ID" value="KAA8899816.1"/>
    <property type="molecule type" value="Genomic_DNA"/>
</dbReference>
<dbReference type="GeneID" id="54782724"/>
<evidence type="ECO:0000313" key="2">
    <source>
        <dbReference type="Proteomes" id="UP000449547"/>
    </source>
</evidence>
<gene>
    <name evidence="1" type="ORF">DIURU_004073</name>
</gene>
<dbReference type="RefSeq" id="XP_034011094.1">
    <property type="nucleotide sequence ID" value="XM_034156906.1"/>
</dbReference>
<keyword evidence="2" id="KW-1185">Reference proteome</keyword>
<dbReference type="Gene3D" id="3.80.10.10">
    <property type="entry name" value="Ribonuclease Inhibitor"/>
    <property type="match status" value="1"/>
</dbReference>
<dbReference type="InterPro" id="IPR032675">
    <property type="entry name" value="LRR_dom_sf"/>
</dbReference>
<comment type="caution">
    <text evidence="1">The sequence shown here is derived from an EMBL/GenBank/DDBJ whole genome shotgun (WGS) entry which is preliminary data.</text>
</comment>
<dbReference type="Proteomes" id="UP000449547">
    <property type="component" value="Unassembled WGS sequence"/>
</dbReference>
<reference evidence="1 2" key="1">
    <citation type="submission" date="2019-07" db="EMBL/GenBank/DDBJ databases">
        <title>Genome assembly of two rare yeast pathogens: Diutina rugosa and Trichomonascus ciferrii.</title>
        <authorList>
            <person name="Mixao V."/>
            <person name="Saus E."/>
            <person name="Hansen A."/>
            <person name="Lass-Flor C."/>
            <person name="Gabaldon T."/>
        </authorList>
    </citation>
    <scope>NUCLEOTIDE SEQUENCE [LARGE SCALE GENOMIC DNA]</scope>
    <source>
        <strain evidence="1 2">CBS 613</strain>
    </source>
</reference>
<protein>
    <recommendedName>
        <fullName evidence="3">F-box domain-containing protein</fullName>
    </recommendedName>
</protein>
<evidence type="ECO:0008006" key="3">
    <source>
        <dbReference type="Google" id="ProtNLM"/>
    </source>
</evidence>
<evidence type="ECO:0000313" key="1">
    <source>
        <dbReference type="EMBL" id="KAA8899816.1"/>
    </source>
</evidence>
<proteinExistence type="predicted"/>
<dbReference type="VEuPathDB" id="FungiDB:DIURU_004073"/>
<name>A0A642UQE6_DIURU</name>
<organism evidence="1 2">
    <name type="scientific">Diutina rugosa</name>
    <name type="common">Yeast</name>
    <name type="synonym">Candida rugosa</name>
    <dbReference type="NCBI Taxonomy" id="5481"/>
    <lineage>
        <taxon>Eukaryota</taxon>
        <taxon>Fungi</taxon>
        <taxon>Dikarya</taxon>
        <taxon>Ascomycota</taxon>
        <taxon>Saccharomycotina</taxon>
        <taxon>Pichiomycetes</taxon>
        <taxon>Debaryomycetaceae</taxon>
        <taxon>Diutina</taxon>
    </lineage>
</organism>
<sequence>MLPSSVTTIRDHEINVISSLPLPKLQHYSGRWDDNIPWRQLKTAAVDFIEDGTRCCILEEVEIKEFTNFQHIHCPNLRSVVLNHRHTGIITDFFTHDQINRLKTFKGKNVELDDLTMLEQVKVLHVTYNHTLTNHTPLPPHLKELKIYSHSPVEGIPDQLTVFEYYDYIRRTKNISVTSATLKRLSIDGANVLTFNCPHLEELMMDDIRSCGECFAPKVRKLSVGAIQIPLQNFPNLRQLHMLDLVHREFPKIDVVIGHYLESVTVKNMKLDRVVLSANEVTLVYCSFRQTPAISAKVLKASRTSIKEGITCQELICDTIEQIPDMVEKASLSRLPRDTRRLFSGCNKLTSVSIDSGCCNDDELVIPASVVQLKLPREAKFRFEGTEMSKTPQKLKYFHWEGTRTENQIDHTPEGIKNRFEQIESNWCHRDKLRLRQPLNIEPENEM</sequence>
<dbReference type="AlphaFoldDB" id="A0A642UQE6"/>
<accession>A0A642UQE6</accession>